<feature type="non-terminal residue" evidence="1">
    <location>
        <position position="1"/>
    </location>
</feature>
<evidence type="ECO:0000313" key="1">
    <source>
        <dbReference type="EMBL" id="POI20933.1"/>
    </source>
</evidence>
<name>A0A2P4SA20_BAMTH</name>
<comment type="caution">
    <text evidence="1">The sequence shown here is derived from an EMBL/GenBank/DDBJ whole genome shotgun (WGS) entry which is preliminary data.</text>
</comment>
<organism evidence="1 2">
    <name type="scientific">Bambusicola thoracicus</name>
    <name type="common">Chinese bamboo-partridge</name>
    <name type="synonym">Perdix thoracica</name>
    <dbReference type="NCBI Taxonomy" id="9083"/>
    <lineage>
        <taxon>Eukaryota</taxon>
        <taxon>Metazoa</taxon>
        <taxon>Chordata</taxon>
        <taxon>Craniata</taxon>
        <taxon>Vertebrata</taxon>
        <taxon>Euteleostomi</taxon>
        <taxon>Archelosauria</taxon>
        <taxon>Archosauria</taxon>
        <taxon>Dinosauria</taxon>
        <taxon>Saurischia</taxon>
        <taxon>Theropoda</taxon>
        <taxon>Coelurosauria</taxon>
        <taxon>Aves</taxon>
        <taxon>Neognathae</taxon>
        <taxon>Galloanserae</taxon>
        <taxon>Galliformes</taxon>
        <taxon>Phasianidae</taxon>
        <taxon>Perdicinae</taxon>
        <taxon>Bambusicola</taxon>
    </lineage>
</organism>
<reference evidence="1 2" key="1">
    <citation type="submission" date="2018-01" db="EMBL/GenBank/DDBJ databases">
        <title>Comparison of the Chinese Bamboo Partridge and Red Junglefowl genome sequences highlights the importance of demography in genome evolution.</title>
        <authorList>
            <person name="Tiley G.P."/>
            <person name="Kimball R.T."/>
            <person name="Braun E.L."/>
            <person name="Burleigh J.G."/>
        </authorList>
    </citation>
    <scope>NUCLEOTIDE SEQUENCE [LARGE SCALE GENOMIC DNA]</scope>
    <source>
        <strain evidence="1">RTK389</strain>
        <tissue evidence="1">Blood</tissue>
    </source>
</reference>
<dbReference type="AlphaFoldDB" id="A0A2P4SA20"/>
<keyword evidence="2" id="KW-1185">Reference proteome</keyword>
<sequence length="67" mass="7938">SYARVNYICFSRLLTAIAKEKCYCLKFPRDNTEQLLFPGMQWCANHFKIQILLVGCKRQEELLQICH</sequence>
<gene>
    <name evidence="1" type="ORF">CIB84_015320</name>
</gene>
<accession>A0A2P4SA20</accession>
<dbReference type="Proteomes" id="UP000237246">
    <property type="component" value="Unassembled WGS sequence"/>
</dbReference>
<proteinExistence type="predicted"/>
<protein>
    <submittedName>
        <fullName evidence="1">Uncharacterized protein</fullName>
    </submittedName>
</protein>
<evidence type="ECO:0000313" key="2">
    <source>
        <dbReference type="Proteomes" id="UP000237246"/>
    </source>
</evidence>
<dbReference type="EMBL" id="PPHD01075798">
    <property type="protein sequence ID" value="POI20933.1"/>
    <property type="molecule type" value="Genomic_DNA"/>
</dbReference>